<dbReference type="PANTHER" id="PTHR35894:SF1">
    <property type="entry name" value="PHOSPHORIBULOKINASE _ URIDINE KINASE FAMILY"/>
    <property type="match status" value="1"/>
</dbReference>
<accession>K2JKW6</accession>
<dbReference type="AlphaFoldDB" id="K2JKW6"/>
<dbReference type="Gene3D" id="1.10.101.10">
    <property type="entry name" value="PGBD-like superfamily/PGBD"/>
    <property type="match status" value="1"/>
</dbReference>
<dbReference type="STRING" id="745411.B3C1_05872"/>
<dbReference type="eggNOG" id="COG3267">
    <property type="taxonomic scope" value="Bacteria"/>
</dbReference>
<protein>
    <submittedName>
        <fullName evidence="3">Peptidoglycan-binding domain 1 protein</fullName>
    </submittedName>
</protein>
<evidence type="ECO:0000256" key="1">
    <source>
        <dbReference type="SAM" id="MobiDB-lite"/>
    </source>
</evidence>
<dbReference type="SUPFAM" id="SSF52540">
    <property type="entry name" value="P-loop containing nucleoside triphosphate hydrolases"/>
    <property type="match status" value="1"/>
</dbReference>
<dbReference type="InterPro" id="IPR027417">
    <property type="entry name" value="P-loop_NTPase"/>
</dbReference>
<dbReference type="InterPro" id="IPR052026">
    <property type="entry name" value="ExeA_AAA_ATPase_DNA-bind"/>
</dbReference>
<dbReference type="GO" id="GO:0016887">
    <property type="term" value="F:ATP hydrolysis activity"/>
    <property type="evidence" value="ECO:0007669"/>
    <property type="project" value="InterPro"/>
</dbReference>
<comment type="caution">
    <text evidence="3">The sequence shown here is derived from an EMBL/GenBank/DDBJ whole genome shotgun (WGS) entry which is preliminary data.</text>
</comment>
<dbReference type="PANTHER" id="PTHR35894">
    <property type="entry name" value="GENERAL SECRETION PATHWAY PROTEIN A-RELATED"/>
    <property type="match status" value="1"/>
</dbReference>
<dbReference type="InterPro" id="IPR049945">
    <property type="entry name" value="AAA_22"/>
</dbReference>
<dbReference type="Gene3D" id="3.40.50.300">
    <property type="entry name" value="P-loop containing nucleotide triphosphate hydrolases"/>
    <property type="match status" value="1"/>
</dbReference>
<dbReference type="InterPro" id="IPR002477">
    <property type="entry name" value="Peptidoglycan-bd-like"/>
</dbReference>
<reference evidence="3 4" key="1">
    <citation type="journal article" date="2012" name="J. Bacteriol.">
        <title>Genome Sequence of Gallaecimonas xiamenensis Type Strain 3-C-1.</title>
        <authorList>
            <person name="Lai Q."/>
            <person name="Wang L."/>
            <person name="Wang W."/>
            <person name="Shao Z."/>
        </authorList>
    </citation>
    <scope>NUCLEOTIDE SEQUENCE [LARGE SCALE GENOMIC DNA]</scope>
    <source>
        <strain evidence="3 4">3-C-1</strain>
    </source>
</reference>
<name>K2JKW6_9GAMM</name>
<dbReference type="CDD" id="cd00009">
    <property type="entry name" value="AAA"/>
    <property type="match status" value="1"/>
</dbReference>
<gene>
    <name evidence="3" type="ORF">B3C1_05872</name>
</gene>
<dbReference type="EMBL" id="AMRI01000006">
    <property type="protein sequence ID" value="EKE75963.1"/>
    <property type="molecule type" value="Genomic_DNA"/>
</dbReference>
<proteinExistence type="predicted"/>
<dbReference type="Gene3D" id="3.90.70.10">
    <property type="entry name" value="Cysteine proteinases"/>
    <property type="match status" value="1"/>
</dbReference>
<dbReference type="InterPro" id="IPR036365">
    <property type="entry name" value="PGBD-like_sf"/>
</dbReference>
<evidence type="ECO:0000313" key="3">
    <source>
        <dbReference type="EMBL" id="EKE75963.1"/>
    </source>
</evidence>
<dbReference type="InterPro" id="IPR003593">
    <property type="entry name" value="AAA+_ATPase"/>
</dbReference>
<dbReference type="SMART" id="SM00382">
    <property type="entry name" value="AAA"/>
    <property type="match status" value="1"/>
</dbReference>
<dbReference type="Pfam" id="PF13401">
    <property type="entry name" value="AAA_22"/>
    <property type="match status" value="1"/>
</dbReference>
<dbReference type="PATRIC" id="fig|745411.4.peg.1168"/>
<feature type="domain" description="AAA+ ATPase" evidence="2">
    <location>
        <begin position="42"/>
        <end position="194"/>
    </location>
</feature>
<organism evidence="3 4">
    <name type="scientific">Gallaecimonas xiamenensis 3-C-1</name>
    <dbReference type="NCBI Taxonomy" id="745411"/>
    <lineage>
        <taxon>Bacteria</taxon>
        <taxon>Pseudomonadati</taxon>
        <taxon>Pseudomonadota</taxon>
        <taxon>Gammaproteobacteria</taxon>
        <taxon>Enterobacterales</taxon>
        <taxon>Gallaecimonadaceae</taxon>
        <taxon>Gallaecimonas</taxon>
    </lineage>
</organism>
<feature type="region of interest" description="Disordered" evidence="1">
    <location>
        <begin position="305"/>
        <end position="333"/>
    </location>
</feature>
<dbReference type="SUPFAM" id="SSF47090">
    <property type="entry name" value="PGBD-like"/>
    <property type="match status" value="1"/>
</dbReference>
<dbReference type="OrthoDB" id="9780149at2"/>
<dbReference type="Proteomes" id="UP000006755">
    <property type="component" value="Unassembled WGS sequence"/>
</dbReference>
<dbReference type="RefSeq" id="WP_008483553.1">
    <property type="nucleotide sequence ID" value="NZ_AMRI01000006.1"/>
</dbReference>
<evidence type="ECO:0000259" key="2">
    <source>
        <dbReference type="SMART" id="SM00382"/>
    </source>
</evidence>
<evidence type="ECO:0000313" key="4">
    <source>
        <dbReference type="Proteomes" id="UP000006755"/>
    </source>
</evidence>
<keyword evidence="4" id="KW-1185">Reference proteome</keyword>
<sequence>MYNSYFGLAESPFSIAPDPRYLYLSEQHKEALAHLLYGIRNDNGFILLTGEVGTGKTTVCRCLLEQLGPQTDLAFVLNPTYSVLELLAAICDELHVPYPAQDRWLKTYIDALNEHLLRSHALGRHTVLIIDEAQNLSGEVLEQLRLLTNLETNERKLLQIILLGQPELLDILARPELRQLSQRITARFHLGPLGPMEVAAYVQHRLAVAGLEQPLFPPASLKRLYQLSKGIPRVINLLCDRALLGTYTQRGTKVSVATLNQAARELKGEQSKPSSQRLWWLLAALAASVVAALVRFAPPPWLEPNLAQASPPAEPHPLEQPAEPLPQPSPQETLIQAPSLVPDPPVEFDWQWPAALDPALSQAIAYKMLFAAWHLDYKPAEQPVVCQFARAHGLGCFGESGDWQMLSNHNRPAVIGLSEGGVNYAAALLAVEGDWADIAFGDRKAKVPLKDLQRRWDGSYQLLWRQPPEYKEPLKPGSQGLAVAWLEHQLAQIDGRAERPLVDNLYDFTLFRNVKAFQFRQGLAADGVVGPQTSIRLTSLTDGSVPLLVGPGD</sequence>
<dbReference type="InterPro" id="IPR036366">
    <property type="entry name" value="PGBDSf"/>
</dbReference>
<dbReference type="Pfam" id="PF01471">
    <property type="entry name" value="PG_binding_1"/>
    <property type="match status" value="1"/>
</dbReference>